<dbReference type="Pfam" id="PF02630">
    <property type="entry name" value="SCO1-SenC"/>
    <property type="match status" value="1"/>
</dbReference>
<evidence type="ECO:0000259" key="3">
    <source>
        <dbReference type="PROSITE" id="PS51352"/>
    </source>
</evidence>
<evidence type="ECO:0000313" key="4">
    <source>
        <dbReference type="EMBL" id="KKN84334.1"/>
    </source>
</evidence>
<proteinExistence type="inferred from homology"/>
<dbReference type="FunFam" id="3.40.30.10:FF:000013">
    <property type="entry name" value="Blast:Protein SCO1 homolog, mitochondrial"/>
    <property type="match status" value="1"/>
</dbReference>
<feature type="domain" description="Thioredoxin" evidence="3">
    <location>
        <begin position="25"/>
        <end position="190"/>
    </location>
</feature>
<dbReference type="PANTHER" id="PTHR12151:SF25">
    <property type="entry name" value="LINALOOL DEHYDRATASE_ISOMERASE DOMAIN-CONTAINING PROTEIN"/>
    <property type="match status" value="1"/>
</dbReference>
<reference evidence="4" key="1">
    <citation type="journal article" date="2015" name="Nature">
        <title>Complex archaea that bridge the gap between prokaryotes and eukaryotes.</title>
        <authorList>
            <person name="Spang A."/>
            <person name="Saw J.H."/>
            <person name="Jorgensen S.L."/>
            <person name="Zaremba-Niedzwiedzka K."/>
            <person name="Martijn J."/>
            <person name="Lind A.E."/>
            <person name="van Eijk R."/>
            <person name="Schleper C."/>
            <person name="Guy L."/>
            <person name="Ettema T.J."/>
        </authorList>
    </citation>
    <scope>NUCLEOTIDE SEQUENCE</scope>
</reference>
<dbReference type="InterPro" id="IPR036249">
    <property type="entry name" value="Thioredoxin-like_sf"/>
</dbReference>
<protein>
    <recommendedName>
        <fullName evidence="3">Thioredoxin domain-containing protein</fullName>
    </recommendedName>
</protein>
<evidence type="ECO:0000256" key="1">
    <source>
        <dbReference type="ARBA" id="ARBA00010996"/>
    </source>
</evidence>
<dbReference type="AlphaFoldDB" id="A0A0F9TYG9"/>
<comment type="caution">
    <text evidence="4">The sequence shown here is derived from an EMBL/GenBank/DDBJ whole genome shotgun (WGS) entry which is preliminary data.</text>
</comment>
<dbReference type="PANTHER" id="PTHR12151">
    <property type="entry name" value="ELECTRON TRANSPORT PROTIN SCO1/SENC FAMILY MEMBER"/>
    <property type="match status" value="1"/>
</dbReference>
<dbReference type="EMBL" id="LAZR01000172">
    <property type="protein sequence ID" value="KKN84334.1"/>
    <property type="molecule type" value="Genomic_DNA"/>
</dbReference>
<gene>
    <name evidence="4" type="ORF">LCGC14_0289960</name>
</gene>
<dbReference type="Gene3D" id="3.40.30.10">
    <property type="entry name" value="Glutaredoxin"/>
    <property type="match status" value="1"/>
</dbReference>
<dbReference type="InterPro" id="IPR003782">
    <property type="entry name" value="SCO1/SenC"/>
</dbReference>
<dbReference type="PROSITE" id="PS51352">
    <property type="entry name" value="THIOREDOXIN_2"/>
    <property type="match status" value="1"/>
</dbReference>
<organism evidence="4">
    <name type="scientific">marine sediment metagenome</name>
    <dbReference type="NCBI Taxonomy" id="412755"/>
    <lineage>
        <taxon>unclassified sequences</taxon>
        <taxon>metagenomes</taxon>
        <taxon>ecological metagenomes</taxon>
    </lineage>
</organism>
<sequence length="192" mass="21088">MGKWLLLMLSVLFLPGCGEQTWQTTDISGVMPELKFKLIDENGREVSAEDYLGQPTLLFFGFTNCPDVCPTTLAQLAGAAQRLDEDERKDVQILFVSVDPARDDPQSLNRYTDAFGPQVIGLTGDKAALDALTNRYRTTYVYGKKDESGDYDVSHSGAVFAFDRKGEVRLLIRASDPMDAVVADLRQLAAGG</sequence>
<comment type="similarity">
    <text evidence="1">Belongs to the SCO1/2 family.</text>
</comment>
<dbReference type="InterPro" id="IPR013766">
    <property type="entry name" value="Thioredoxin_domain"/>
</dbReference>
<dbReference type="CDD" id="cd02968">
    <property type="entry name" value="SCO"/>
    <property type="match status" value="1"/>
</dbReference>
<keyword evidence="2" id="KW-0186">Copper</keyword>
<evidence type="ECO:0000256" key="2">
    <source>
        <dbReference type="ARBA" id="ARBA00023008"/>
    </source>
</evidence>
<name>A0A0F9TYG9_9ZZZZ</name>
<dbReference type="SUPFAM" id="SSF52833">
    <property type="entry name" value="Thioredoxin-like"/>
    <property type="match status" value="1"/>
</dbReference>
<accession>A0A0F9TYG9</accession>